<organism evidence="1 2">
    <name type="scientific">Roseomonas indoligenes</name>
    <dbReference type="NCBI Taxonomy" id="2820811"/>
    <lineage>
        <taxon>Bacteria</taxon>
        <taxon>Pseudomonadati</taxon>
        <taxon>Pseudomonadota</taxon>
        <taxon>Alphaproteobacteria</taxon>
        <taxon>Acetobacterales</taxon>
        <taxon>Roseomonadaceae</taxon>
        <taxon>Roseomonas</taxon>
    </lineage>
</organism>
<evidence type="ECO:0000313" key="2">
    <source>
        <dbReference type="Proteomes" id="UP000677537"/>
    </source>
</evidence>
<reference evidence="1" key="1">
    <citation type="submission" date="2021-03" db="EMBL/GenBank/DDBJ databases">
        <authorList>
            <person name="So Y."/>
        </authorList>
    </citation>
    <scope>NUCLEOTIDE SEQUENCE</scope>
    <source>
        <strain evidence="1">SG15</strain>
    </source>
</reference>
<dbReference type="RefSeq" id="WP_209371383.1">
    <property type="nucleotide sequence ID" value="NZ_JAGIZA010000003.1"/>
</dbReference>
<comment type="caution">
    <text evidence="1">The sequence shown here is derived from an EMBL/GenBank/DDBJ whole genome shotgun (WGS) entry which is preliminary data.</text>
</comment>
<dbReference type="EMBL" id="JAGIZA010000003">
    <property type="protein sequence ID" value="MBP0492129.1"/>
    <property type="molecule type" value="Genomic_DNA"/>
</dbReference>
<name>A0A940MWJ8_9PROT</name>
<proteinExistence type="predicted"/>
<dbReference type="AlphaFoldDB" id="A0A940MWJ8"/>
<evidence type="ECO:0000313" key="1">
    <source>
        <dbReference type="EMBL" id="MBP0492129.1"/>
    </source>
</evidence>
<keyword evidence="2" id="KW-1185">Reference proteome</keyword>
<sequence>MPDSLPPVSYPHLYTPPPCSTWPADHLHAVGQAYRDAAGRGLDTVECLNLARAAYRAAGGAGGDETITGMIASLSVERGEWLWGPMDEWWARNVEARVNGVDLG</sequence>
<protein>
    <submittedName>
        <fullName evidence="1">Uncharacterized protein</fullName>
    </submittedName>
</protein>
<accession>A0A940MWJ8</accession>
<gene>
    <name evidence="1" type="ORF">J5Y10_04985</name>
</gene>
<dbReference type="Proteomes" id="UP000677537">
    <property type="component" value="Unassembled WGS sequence"/>
</dbReference>